<proteinExistence type="predicted"/>
<name>A0A4Y7RYF4_9FIRM</name>
<evidence type="ECO:0000313" key="1">
    <source>
        <dbReference type="EMBL" id="TEB13347.1"/>
    </source>
</evidence>
<comment type="caution">
    <text evidence="1">The sequence shown here is derived from an EMBL/GenBank/DDBJ whole genome shotgun (WGS) entry which is preliminary data.</text>
</comment>
<gene>
    <name evidence="1" type="ORF">Pmgp_00241</name>
</gene>
<protein>
    <submittedName>
        <fullName evidence="1">Uncharacterized protein</fullName>
    </submittedName>
</protein>
<keyword evidence="2" id="KW-1185">Reference proteome</keyword>
<dbReference type="EMBL" id="QFFZ01000002">
    <property type="protein sequence ID" value="TEB13347.1"/>
    <property type="molecule type" value="Genomic_DNA"/>
</dbReference>
<organism evidence="1 2">
    <name type="scientific">Pelotomaculum propionicicum</name>
    <dbReference type="NCBI Taxonomy" id="258475"/>
    <lineage>
        <taxon>Bacteria</taxon>
        <taxon>Bacillati</taxon>
        <taxon>Bacillota</taxon>
        <taxon>Clostridia</taxon>
        <taxon>Eubacteriales</taxon>
        <taxon>Desulfotomaculaceae</taxon>
        <taxon>Pelotomaculum</taxon>
    </lineage>
</organism>
<sequence length="46" mass="5155">MTIEEMKALLAKIADTAIKAQELDDIRRARQALNIIWVDAGESVRS</sequence>
<dbReference type="RefSeq" id="WP_192902716.1">
    <property type="nucleotide sequence ID" value="NZ_QFFZ01000002.1"/>
</dbReference>
<evidence type="ECO:0000313" key="2">
    <source>
        <dbReference type="Proteomes" id="UP000297597"/>
    </source>
</evidence>
<dbReference type="AlphaFoldDB" id="A0A4Y7RYF4"/>
<reference evidence="1 2" key="1">
    <citation type="journal article" date="2018" name="Environ. Microbiol.">
        <title>Novel energy conservation strategies and behaviour of Pelotomaculum schinkii driving syntrophic propionate catabolism.</title>
        <authorList>
            <person name="Hidalgo-Ahumada C.A.P."/>
            <person name="Nobu M.K."/>
            <person name="Narihiro T."/>
            <person name="Tamaki H."/>
            <person name="Liu W.T."/>
            <person name="Kamagata Y."/>
            <person name="Stams A.J.M."/>
            <person name="Imachi H."/>
            <person name="Sousa D.Z."/>
        </authorList>
    </citation>
    <scope>NUCLEOTIDE SEQUENCE [LARGE SCALE GENOMIC DNA]</scope>
    <source>
        <strain evidence="1 2">MGP</strain>
    </source>
</reference>
<dbReference type="Proteomes" id="UP000297597">
    <property type="component" value="Unassembled WGS sequence"/>
</dbReference>
<accession>A0A4Y7RYF4</accession>